<keyword evidence="1" id="KW-1133">Transmembrane helix</keyword>
<keyword evidence="1" id="KW-0472">Membrane</keyword>
<name>A0A0S3R772_PHAAN</name>
<protein>
    <submittedName>
        <fullName evidence="2">Uncharacterized protein</fullName>
    </submittedName>
</protein>
<evidence type="ECO:0000313" key="3">
    <source>
        <dbReference type="Proteomes" id="UP000291084"/>
    </source>
</evidence>
<sequence length="104" mass="12333">MLFWTEGSSFFFTFLYQPQTFPSFNYFHPFSAFNSFAKVKTKYFLSILFHLADSITKGSFTDPIFNFRKFLNQIYLFFCLLYSYASVKLIFLLTSSLFVEYAST</sequence>
<keyword evidence="3" id="KW-1185">Reference proteome</keyword>
<proteinExistence type="predicted"/>
<evidence type="ECO:0000313" key="2">
    <source>
        <dbReference type="EMBL" id="BAT76371.1"/>
    </source>
</evidence>
<dbReference type="EMBL" id="AP015034">
    <property type="protein sequence ID" value="BAT76371.1"/>
    <property type="molecule type" value="Genomic_DNA"/>
</dbReference>
<organism evidence="2 3">
    <name type="scientific">Vigna angularis var. angularis</name>
    <dbReference type="NCBI Taxonomy" id="157739"/>
    <lineage>
        <taxon>Eukaryota</taxon>
        <taxon>Viridiplantae</taxon>
        <taxon>Streptophyta</taxon>
        <taxon>Embryophyta</taxon>
        <taxon>Tracheophyta</taxon>
        <taxon>Spermatophyta</taxon>
        <taxon>Magnoliopsida</taxon>
        <taxon>eudicotyledons</taxon>
        <taxon>Gunneridae</taxon>
        <taxon>Pentapetalae</taxon>
        <taxon>rosids</taxon>
        <taxon>fabids</taxon>
        <taxon>Fabales</taxon>
        <taxon>Fabaceae</taxon>
        <taxon>Papilionoideae</taxon>
        <taxon>50 kb inversion clade</taxon>
        <taxon>NPAAA clade</taxon>
        <taxon>indigoferoid/millettioid clade</taxon>
        <taxon>Phaseoleae</taxon>
        <taxon>Vigna</taxon>
    </lineage>
</organism>
<keyword evidence="1" id="KW-0812">Transmembrane</keyword>
<reference evidence="2 3" key="1">
    <citation type="journal article" date="2015" name="Sci. Rep.">
        <title>The power of single molecule real-time sequencing technology in the de novo assembly of a eukaryotic genome.</title>
        <authorList>
            <person name="Sakai H."/>
            <person name="Naito K."/>
            <person name="Ogiso-Tanaka E."/>
            <person name="Takahashi Y."/>
            <person name="Iseki K."/>
            <person name="Muto C."/>
            <person name="Satou K."/>
            <person name="Teruya K."/>
            <person name="Shiroma A."/>
            <person name="Shimoji M."/>
            <person name="Hirano T."/>
            <person name="Itoh T."/>
            <person name="Kaga A."/>
            <person name="Tomooka N."/>
        </authorList>
    </citation>
    <scope>NUCLEOTIDE SEQUENCE [LARGE SCALE GENOMIC DNA]</scope>
    <source>
        <strain evidence="3">cv. Shumari</strain>
    </source>
</reference>
<gene>
    <name evidence="2" type="primary">Vigan.01G435900</name>
    <name evidence="2" type="ORF">VIGAN_01435900</name>
</gene>
<dbReference type="Proteomes" id="UP000291084">
    <property type="component" value="Chromosome 1"/>
</dbReference>
<evidence type="ECO:0000256" key="1">
    <source>
        <dbReference type="SAM" id="Phobius"/>
    </source>
</evidence>
<feature type="transmembrane region" description="Helical" evidence="1">
    <location>
        <begin position="74"/>
        <end position="99"/>
    </location>
</feature>
<dbReference type="AlphaFoldDB" id="A0A0S3R772"/>
<accession>A0A0S3R772</accession>